<dbReference type="SUPFAM" id="SSF50249">
    <property type="entry name" value="Nucleic acid-binding proteins"/>
    <property type="match status" value="1"/>
</dbReference>
<dbReference type="RefSeq" id="WP_168104765.1">
    <property type="nucleotide sequence ID" value="NZ_CP051215.1"/>
</dbReference>
<sequence>MINNVILVGRLISEPEAVSTKDNVPTKWAKFILAIERPFKNHQNEYEIDYITIKTWLANCQELKELLKPGVTLGLKGRIQTFSNKTNDFYYTEIIADKITYIE</sequence>
<dbReference type="EMBL" id="JAAVVK010000001">
    <property type="protein sequence ID" value="NKE38293.1"/>
    <property type="molecule type" value="Genomic_DNA"/>
</dbReference>
<dbReference type="InterPro" id="IPR011344">
    <property type="entry name" value="ssDNA-bd"/>
</dbReference>
<dbReference type="GO" id="GO:0006260">
    <property type="term" value="P:DNA replication"/>
    <property type="evidence" value="ECO:0007669"/>
    <property type="project" value="InterPro"/>
</dbReference>
<dbReference type="Proteomes" id="UP000584587">
    <property type="component" value="Unassembled WGS sequence"/>
</dbReference>
<name>A0A846U8T7_9MOLU</name>
<dbReference type="GO" id="GO:0003697">
    <property type="term" value="F:single-stranded DNA binding"/>
    <property type="evidence" value="ECO:0007669"/>
    <property type="project" value="InterPro"/>
</dbReference>
<evidence type="ECO:0000256" key="1">
    <source>
        <dbReference type="ARBA" id="ARBA00023125"/>
    </source>
</evidence>
<organism evidence="3 4">
    <name type="scientific">Spiroplasma platyhelix PALS-1</name>
    <dbReference type="NCBI Taxonomy" id="1276218"/>
    <lineage>
        <taxon>Bacteria</taxon>
        <taxon>Bacillati</taxon>
        <taxon>Mycoplasmatota</taxon>
        <taxon>Mollicutes</taxon>
        <taxon>Entomoplasmatales</taxon>
        <taxon>Spiroplasmataceae</taxon>
        <taxon>Spiroplasma</taxon>
    </lineage>
</organism>
<dbReference type="PIRSF" id="PIRSF002070">
    <property type="entry name" value="SSB"/>
    <property type="match status" value="1"/>
</dbReference>
<dbReference type="Pfam" id="PF00436">
    <property type="entry name" value="SSB"/>
    <property type="match status" value="1"/>
</dbReference>
<proteinExistence type="predicted"/>
<reference evidence="3 4" key="1">
    <citation type="submission" date="2020-04" db="EMBL/GenBank/DDBJ databases">
        <title>Complete genome sequence of Spiroplasma platyhelix ATCC 51748, an insect isolate.</title>
        <authorList>
            <person name="Green E.A."/>
            <person name="Klassen J.L."/>
        </authorList>
    </citation>
    <scope>NUCLEOTIDE SEQUENCE [LARGE SCALE GENOMIC DNA]</scope>
    <source>
        <strain evidence="3 4">PALS-1</strain>
    </source>
</reference>
<dbReference type="Gene3D" id="2.40.50.140">
    <property type="entry name" value="Nucleic acid-binding proteins"/>
    <property type="match status" value="1"/>
</dbReference>
<comment type="caution">
    <text evidence="3">The sequence shown here is derived from an EMBL/GenBank/DDBJ whole genome shotgun (WGS) entry which is preliminary data.</text>
</comment>
<evidence type="ECO:0000256" key="2">
    <source>
        <dbReference type="PIRNR" id="PIRNR002070"/>
    </source>
</evidence>
<dbReference type="InterPro" id="IPR012340">
    <property type="entry name" value="NA-bd_OB-fold"/>
</dbReference>
<dbReference type="PROSITE" id="PS50935">
    <property type="entry name" value="SSB"/>
    <property type="match status" value="1"/>
</dbReference>
<protein>
    <recommendedName>
        <fullName evidence="2">Single-stranded DNA-binding protein</fullName>
    </recommendedName>
</protein>
<keyword evidence="1 2" id="KW-0238">DNA-binding</keyword>
<dbReference type="AlphaFoldDB" id="A0A846U8T7"/>
<keyword evidence="4" id="KW-1185">Reference proteome</keyword>
<dbReference type="InterPro" id="IPR000424">
    <property type="entry name" value="Primosome_PriB/ssb"/>
</dbReference>
<accession>A0A846U8T7</accession>
<evidence type="ECO:0000313" key="4">
    <source>
        <dbReference type="Proteomes" id="UP000584587"/>
    </source>
</evidence>
<evidence type="ECO:0000313" key="3">
    <source>
        <dbReference type="EMBL" id="NKE38293.1"/>
    </source>
</evidence>
<dbReference type="CDD" id="cd04496">
    <property type="entry name" value="SSB_OBF"/>
    <property type="match status" value="1"/>
</dbReference>
<gene>
    <name evidence="3" type="ORF">HER12_00790</name>
</gene>